<dbReference type="SMART" id="SM00387">
    <property type="entry name" value="HATPase_c"/>
    <property type="match status" value="1"/>
</dbReference>
<keyword evidence="3" id="KW-0902">Two-component regulatory system</keyword>
<evidence type="ECO:0000256" key="1">
    <source>
        <dbReference type="ARBA" id="ARBA00022679"/>
    </source>
</evidence>
<dbReference type="AlphaFoldDB" id="A0A1I6Z4B6"/>
<dbReference type="InterPro" id="IPR011712">
    <property type="entry name" value="Sig_transdc_His_kin_sub3_dim/P"/>
</dbReference>
<dbReference type="STRING" id="1296565.SAMN05660657_01673"/>
<dbReference type="RefSeq" id="WP_093578932.1">
    <property type="nucleotide sequence ID" value="NZ_FPBA01000004.1"/>
</dbReference>
<evidence type="ECO:0000259" key="4">
    <source>
        <dbReference type="PROSITE" id="PS50109"/>
    </source>
</evidence>
<dbReference type="InterPro" id="IPR050482">
    <property type="entry name" value="Sensor_HK_TwoCompSys"/>
</dbReference>
<dbReference type="GO" id="GO:0000155">
    <property type="term" value="F:phosphorelay sensor kinase activity"/>
    <property type="evidence" value="ECO:0007669"/>
    <property type="project" value="InterPro"/>
</dbReference>
<dbReference type="CDD" id="cd16917">
    <property type="entry name" value="HATPase_UhpB-NarQ-NarX-like"/>
    <property type="match status" value="1"/>
</dbReference>
<dbReference type="OrthoDB" id="9764154at2"/>
<keyword evidence="6" id="KW-1185">Reference proteome</keyword>
<dbReference type="InterPro" id="IPR003018">
    <property type="entry name" value="GAF"/>
</dbReference>
<evidence type="ECO:0000313" key="5">
    <source>
        <dbReference type="EMBL" id="SFT57515.1"/>
    </source>
</evidence>
<dbReference type="Gene3D" id="3.30.450.40">
    <property type="match status" value="1"/>
</dbReference>
<evidence type="ECO:0000313" key="6">
    <source>
        <dbReference type="Proteomes" id="UP000199546"/>
    </source>
</evidence>
<dbReference type="InterPro" id="IPR005467">
    <property type="entry name" value="His_kinase_dom"/>
</dbReference>
<dbReference type="PROSITE" id="PS50109">
    <property type="entry name" value="HIS_KIN"/>
    <property type="match status" value="1"/>
</dbReference>
<dbReference type="SUPFAM" id="SSF55874">
    <property type="entry name" value="ATPase domain of HSP90 chaperone/DNA topoisomerase II/histidine kinase"/>
    <property type="match status" value="1"/>
</dbReference>
<feature type="domain" description="Histidine kinase" evidence="4">
    <location>
        <begin position="419"/>
        <end position="518"/>
    </location>
</feature>
<dbReference type="Gene3D" id="3.30.565.10">
    <property type="entry name" value="Histidine kinase-like ATPase, C-terminal domain"/>
    <property type="match status" value="1"/>
</dbReference>
<dbReference type="Pfam" id="PF13185">
    <property type="entry name" value="GAF_2"/>
    <property type="match status" value="1"/>
</dbReference>
<dbReference type="InterPro" id="IPR035965">
    <property type="entry name" value="PAS-like_dom_sf"/>
</dbReference>
<reference evidence="6" key="1">
    <citation type="submission" date="2016-10" db="EMBL/GenBank/DDBJ databases">
        <authorList>
            <person name="Varghese N."/>
            <person name="Submissions S."/>
        </authorList>
    </citation>
    <scope>NUCLEOTIDE SEQUENCE [LARGE SCALE GENOMIC DNA]</scope>
    <source>
        <strain evidence="6">DSM 46136</strain>
    </source>
</reference>
<evidence type="ECO:0000256" key="3">
    <source>
        <dbReference type="ARBA" id="ARBA00023012"/>
    </source>
</evidence>
<accession>A0A1I6Z4B6</accession>
<name>A0A1I6Z4B6_9ACTN</name>
<keyword evidence="1" id="KW-0808">Transferase</keyword>
<dbReference type="SUPFAM" id="SSF55781">
    <property type="entry name" value="GAF domain-like"/>
    <property type="match status" value="1"/>
</dbReference>
<keyword evidence="2 5" id="KW-0418">Kinase</keyword>
<protein>
    <submittedName>
        <fullName evidence="5">Signal transduction histidine kinase</fullName>
    </submittedName>
</protein>
<dbReference type="PANTHER" id="PTHR24421">
    <property type="entry name" value="NITRATE/NITRITE SENSOR PROTEIN NARX-RELATED"/>
    <property type="match status" value="1"/>
</dbReference>
<dbReference type="Gene3D" id="1.20.5.1930">
    <property type="match status" value="1"/>
</dbReference>
<dbReference type="InterPro" id="IPR036890">
    <property type="entry name" value="HATPase_C_sf"/>
</dbReference>
<dbReference type="SMART" id="SM00065">
    <property type="entry name" value="GAF"/>
    <property type="match status" value="1"/>
</dbReference>
<dbReference type="Gene3D" id="3.30.450.20">
    <property type="entry name" value="PAS domain"/>
    <property type="match status" value="1"/>
</dbReference>
<dbReference type="Pfam" id="PF07730">
    <property type="entry name" value="HisKA_3"/>
    <property type="match status" value="1"/>
</dbReference>
<evidence type="ECO:0000256" key="2">
    <source>
        <dbReference type="ARBA" id="ARBA00022777"/>
    </source>
</evidence>
<sequence length="532" mass="56755">MRRGGRATVDTTTGPVTSAEEVVRQAPDGLAVIDGQALFVDANPAAVLLCGLDPGAVAGAPSPFPVPDEPAAAGRSGELTVAWEPGPGHRREFAYVLAPIPGEERWIVSFRDVTLSRLRERRLTAIARAASSVASKRSLVGTLEVLAREVARTDALAGVQVLTVNSSGDRLHVMGAAGFGRAADFFDRLMECRALGAELKMLEALERREPLVVPHRYEQTMQDPAWAPLHDLLRHPRWDWFVSVPLLARGEPVGILNAFYAPGQVVGATELEFLLAMAEQAAMAVDHAAQRQRERDVARREERQKLARDLHDSVVQQVFSMMMQARSLSVLVERGLPPTPDRVAQVADDLSTSAEAVLADLRGMVVELRPAATTGEGLAPALQSLVDTTSARTGVAVSLEVDDRDDELPAQDADLLEDVYRIVAEALHNSIKHADASTIDVRLAVTSHGRRRRLVAEVADDGRGLAAGGAVAPAGGPTSSGFGMTVMRERAAKWGGAVRVRQPAAGGTNVRLTLPLPTSLPAVPATEMTVAP</sequence>
<gene>
    <name evidence="5" type="ORF">SAMN05660657_01673</name>
</gene>
<dbReference type="GO" id="GO:0016020">
    <property type="term" value="C:membrane"/>
    <property type="evidence" value="ECO:0007669"/>
    <property type="project" value="InterPro"/>
</dbReference>
<proteinExistence type="predicted"/>
<dbReference type="InterPro" id="IPR029016">
    <property type="entry name" value="GAF-like_dom_sf"/>
</dbReference>
<dbReference type="GO" id="GO:0046983">
    <property type="term" value="F:protein dimerization activity"/>
    <property type="evidence" value="ECO:0007669"/>
    <property type="project" value="InterPro"/>
</dbReference>
<dbReference type="SUPFAM" id="SSF55785">
    <property type="entry name" value="PYP-like sensor domain (PAS domain)"/>
    <property type="match status" value="1"/>
</dbReference>
<dbReference type="EMBL" id="FPBA01000004">
    <property type="protein sequence ID" value="SFT57515.1"/>
    <property type="molecule type" value="Genomic_DNA"/>
</dbReference>
<dbReference type="Proteomes" id="UP000199546">
    <property type="component" value="Unassembled WGS sequence"/>
</dbReference>
<dbReference type="InterPro" id="IPR003594">
    <property type="entry name" value="HATPase_dom"/>
</dbReference>
<organism evidence="5 6">
    <name type="scientific">Geodermatophilus amargosae</name>
    <dbReference type="NCBI Taxonomy" id="1296565"/>
    <lineage>
        <taxon>Bacteria</taxon>
        <taxon>Bacillati</taxon>
        <taxon>Actinomycetota</taxon>
        <taxon>Actinomycetes</taxon>
        <taxon>Geodermatophilales</taxon>
        <taxon>Geodermatophilaceae</taxon>
        <taxon>Geodermatophilus</taxon>
    </lineage>
</organism>
<dbReference type="Pfam" id="PF02518">
    <property type="entry name" value="HATPase_c"/>
    <property type="match status" value="1"/>
</dbReference>